<evidence type="ECO:0000313" key="2">
    <source>
        <dbReference type="EMBL" id="MQS15476.1"/>
    </source>
</evidence>
<gene>
    <name evidence="2" type="ORF">F7Q99_25200</name>
</gene>
<dbReference type="EMBL" id="WBOF01000001">
    <property type="protein sequence ID" value="MQS15476.1"/>
    <property type="molecule type" value="Genomic_DNA"/>
</dbReference>
<accession>A0A6N7KV25</accession>
<organism evidence="2 3">
    <name type="scientific">Streptomyces kaniharaensis</name>
    <dbReference type="NCBI Taxonomy" id="212423"/>
    <lineage>
        <taxon>Bacteria</taxon>
        <taxon>Bacillati</taxon>
        <taxon>Actinomycetota</taxon>
        <taxon>Actinomycetes</taxon>
        <taxon>Kitasatosporales</taxon>
        <taxon>Streptomycetaceae</taxon>
        <taxon>Streptomyces</taxon>
    </lineage>
</organism>
<name>A0A6N7KV25_9ACTN</name>
<dbReference type="AlphaFoldDB" id="A0A6N7KV25"/>
<dbReference type="Pfam" id="PF13788">
    <property type="entry name" value="DUF4180"/>
    <property type="match status" value="1"/>
</dbReference>
<feature type="domain" description="DUF4180" evidence="1">
    <location>
        <begin position="6"/>
        <end position="112"/>
    </location>
</feature>
<keyword evidence="3" id="KW-1185">Reference proteome</keyword>
<dbReference type="Proteomes" id="UP000450000">
    <property type="component" value="Unassembled WGS sequence"/>
</dbReference>
<reference evidence="2 3" key="1">
    <citation type="submission" date="2019-09" db="EMBL/GenBank/DDBJ databases">
        <title>Genome Sequences of Streptomyces kaniharaensis ATCC 21070.</title>
        <authorList>
            <person name="Zhu W."/>
            <person name="De Crecy-Lagard V."/>
            <person name="Richards N.G."/>
        </authorList>
    </citation>
    <scope>NUCLEOTIDE SEQUENCE [LARGE SCALE GENOMIC DNA]</scope>
    <source>
        <strain evidence="2 3">SF-557</strain>
    </source>
</reference>
<dbReference type="OrthoDB" id="8595425at2"/>
<protein>
    <submittedName>
        <fullName evidence="2">DUF4180 domain-containing protein</fullName>
    </submittedName>
</protein>
<evidence type="ECO:0000313" key="3">
    <source>
        <dbReference type="Proteomes" id="UP000450000"/>
    </source>
</evidence>
<comment type="caution">
    <text evidence="2">The sequence shown here is derived from an EMBL/GenBank/DDBJ whole genome shotgun (WGS) entry which is preliminary data.</text>
</comment>
<dbReference type="RefSeq" id="WP_153465026.1">
    <property type="nucleotide sequence ID" value="NZ_WBOF01000001.1"/>
</dbReference>
<sequence>MLDRSMILRLPAEGAPIRTERDATDVIGDAFGHGAPWVVVPAARLHPDFFVLSTRVAGGIVQKFVNYRVGLVVLGDIADHVAASNALRDFVRESNRGNQLWFLADEAELDARFATA</sequence>
<evidence type="ECO:0000259" key="1">
    <source>
        <dbReference type="Pfam" id="PF13788"/>
    </source>
</evidence>
<proteinExistence type="predicted"/>
<dbReference type="InterPro" id="IPR025438">
    <property type="entry name" value="DUF4180"/>
</dbReference>